<evidence type="ECO:0000256" key="9">
    <source>
        <dbReference type="PIRNR" id="PIRNR000804"/>
    </source>
</evidence>
<accession>A0A7X1I5B5</accession>
<dbReference type="GO" id="GO:0009360">
    <property type="term" value="C:DNA polymerase III complex"/>
    <property type="evidence" value="ECO:0007669"/>
    <property type="project" value="InterPro"/>
</dbReference>
<feature type="domain" description="DNA polymerase III beta sliding clamp C-terminal" evidence="12">
    <location>
        <begin position="256"/>
        <end position="375"/>
    </location>
</feature>
<comment type="subunit">
    <text evidence="9">Forms a ring-shaped head-to-tail homodimer around DNA.</text>
</comment>
<keyword evidence="4 9" id="KW-0808">Transferase</keyword>
<dbReference type="PANTHER" id="PTHR30478:SF0">
    <property type="entry name" value="BETA SLIDING CLAMP"/>
    <property type="match status" value="1"/>
</dbReference>
<dbReference type="Gene3D" id="3.10.150.10">
    <property type="entry name" value="DNA Polymerase III, subunit A, domain 2"/>
    <property type="match status" value="3"/>
</dbReference>
<dbReference type="InterPro" id="IPR022637">
    <property type="entry name" value="DNA_polIII_beta_cen"/>
</dbReference>
<dbReference type="OrthoDB" id="468978at2"/>
<dbReference type="CDD" id="cd00140">
    <property type="entry name" value="beta_clamp"/>
    <property type="match status" value="1"/>
</dbReference>
<dbReference type="Proteomes" id="UP000517694">
    <property type="component" value="Unassembled WGS sequence"/>
</dbReference>
<evidence type="ECO:0000256" key="7">
    <source>
        <dbReference type="ARBA" id="ARBA00022932"/>
    </source>
</evidence>
<evidence type="ECO:0000313" key="14">
    <source>
        <dbReference type="Proteomes" id="UP000517694"/>
    </source>
</evidence>
<evidence type="ECO:0000256" key="4">
    <source>
        <dbReference type="ARBA" id="ARBA00022679"/>
    </source>
</evidence>
<dbReference type="InterPro" id="IPR022634">
    <property type="entry name" value="DNA_polIII_beta_N"/>
</dbReference>
<keyword evidence="14" id="KW-1185">Reference proteome</keyword>
<evidence type="ECO:0000313" key="13">
    <source>
        <dbReference type="EMBL" id="MBC2868656.1"/>
    </source>
</evidence>
<dbReference type="GO" id="GO:0008408">
    <property type="term" value="F:3'-5' exonuclease activity"/>
    <property type="evidence" value="ECO:0007669"/>
    <property type="project" value="InterPro"/>
</dbReference>
<protein>
    <recommendedName>
        <fullName evidence="9">Beta sliding clamp</fullName>
    </recommendedName>
</protein>
<evidence type="ECO:0000259" key="11">
    <source>
        <dbReference type="Pfam" id="PF02767"/>
    </source>
</evidence>
<dbReference type="InterPro" id="IPR022635">
    <property type="entry name" value="DNA_polIII_beta_C"/>
</dbReference>
<name>A0A7X1I5B5_9ACTN</name>
<comment type="similarity">
    <text evidence="2 9">Belongs to the beta sliding clamp family.</text>
</comment>
<dbReference type="InterPro" id="IPR001001">
    <property type="entry name" value="DNA_polIII_beta"/>
</dbReference>
<evidence type="ECO:0000256" key="5">
    <source>
        <dbReference type="ARBA" id="ARBA00022695"/>
    </source>
</evidence>
<dbReference type="Pfam" id="PF02767">
    <property type="entry name" value="DNA_pol3_beta_2"/>
    <property type="match status" value="1"/>
</dbReference>
<keyword evidence="6 9" id="KW-0235">DNA replication</keyword>
<comment type="function">
    <text evidence="9">Confers DNA tethering and processivity to DNA polymerases and other proteins. Acts as a clamp, forming a ring around DNA (a reaction catalyzed by the clamp-loading complex) which diffuses in an ATP-independent manner freely and bidirectionally along dsDNA. Initially characterized for its ability to contact the catalytic subunit of DNA polymerase III (Pol III), a complex, multichain enzyme responsible for most of the replicative synthesis in bacteria; Pol III exhibits 3'-5' exonuclease proofreading activity. The beta chain is required for initiation of replication as well as for processivity of DNA replication.</text>
</comment>
<feature type="domain" description="DNA polymerase III beta sliding clamp N-terminal" evidence="10">
    <location>
        <begin position="1"/>
        <end position="119"/>
    </location>
</feature>
<dbReference type="SMART" id="SM00480">
    <property type="entry name" value="POL3Bc"/>
    <property type="match status" value="1"/>
</dbReference>
<keyword evidence="3 9" id="KW-0963">Cytoplasm</keyword>
<evidence type="ECO:0000259" key="10">
    <source>
        <dbReference type="Pfam" id="PF00712"/>
    </source>
</evidence>
<reference evidence="13 14" key="1">
    <citation type="submission" date="2020-08" db="EMBL/GenBank/DDBJ databases">
        <title>Whole-Genome Sequence of French Clinical Streptomyces mexicanus Strain Q0842.</title>
        <authorList>
            <person name="Boxberger M."/>
            <person name="La Scola B."/>
        </authorList>
    </citation>
    <scope>NUCLEOTIDE SEQUENCE [LARGE SCALE GENOMIC DNA]</scope>
    <source>
        <strain evidence="13 14">Marseille-Q0842</strain>
    </source>
</reference>
<dbReference type="EMBL" id="JACMHY010000013">
    <property type="protein sequence ID" value="MBC2868656.1"/>
    <property type="molecule type" value="Genomic_DNA"/>
</dbReference>
<dbReference type="GO" id="GO:0005737">
    <property type="term" value="C:cytoplasm"/>
    <property type="evidence" value="ECO:0007669"/>
    <property type="project" value="UniProtKB-SubCell"/>
</dbReference>
<keyword evidence="5 9" id="KW-0548">Nucleotidyltransferase</keyword>
<evidence type="ECO:0000256" key="1">
    <source>
        <dbReference type="ARBA" id="ARBA00004496"/>
    </source>
</evidence>
<evidence type="ECO:0000256" key="2">
    <source>
        <dbReference type="ARBA" id="ARBA00010752"/>
    </source>
</evidence>
<dbReference type="GO" id="GO:0006271">
    <property type="term" value="P:DNA strand elongation involved in DNA replication"/>
    <property type="evidence" value="ECO:0007669"/>
    <property type="project" value="TreeGrafter"/>
</dbReference>
<evidence type="ECO:0000256" key="8">
    <source>
        <dbReference type="ARBA" id="ARBA00023125"/>
    </source>
</evidence>
<gene>
    <name evidence="13" type="primary">dnaN</name>
    <name evidence="13" type="ORF">H1R13_27930</name>
</gene>
<comment type="caution">
    <text evidence="13">The sequence shown here is derived from an EMBL/GenBank/DDBJ whole genome shotgun (WGS) entry which is preliminary data.</text>
</comment>
<proteinExistence type="inferred from homology"/>
<comment type="subcellular location">
    <subcellularLocation>
        <location evidence="1 9">Cytoplasm</location>
    </subcellularLocation>
</comment>
<keyword evidence="8" id="KW-0238">DNA-binding</keyword>
<dbReference type="NCBIfam" id="TIGR00663">
    <property type="entry name" value="dnan"/>
    <property type="match status" value="1"/>
</dbReference>
<evidence type="ECO:0000259" key="12">
    <source>
        <dbReference type="Pfam" id="PF02768"/>
    </source>
</evidence>
<evidence type="ECO:0000256" key="3">
    <source>
        <dbReference type="ARBA" id="ARBA00022490"/>
    </source>
</evidence>
<dbReference type="InterPro" id="IPR046938">
    <property type="entry name" value="DNA_clamp_sf"/>
</dbReference>
<dbReference type="GO" id="GO:0003677">
    <property type="term" value="F:DNA binding"/>
    <property type="evidence" value="ECO:0007669"/>
    <property type="project" value="UniProtKB-UniRule"/>
</dbReference>
<evidence type="ECO:0000256" key="6">
    <source>
        <dbReference type="ARBA" id="ARBA00022705"/>
    </source>
</evidence>
<dbReference type="PANTHER" id="PTHR30478">
    <property type="entry name" value="DNA POLYMERASE III SUBUNIT BETA"/>
    <property type="match status" value="1"/>
</dbReference>
<organism evidence="13 14">
    <name type="scientific">Streptomyces mexicanus</name>
    <dbReference type="NCBI Taxonomy" id="178566"/>
    <lineage>
        <taxon>Bacteria</taxon>
        <taxon>Bacillati</taxon>
        <taxon>Actinomycetota</taxon>
        <taxon>Actinomycetes</taxon>
        <taxon>Kitasatosporales</taxon>
        <taxon>Streptomycetaceae</taxon>
        <taxon>Streptomyces</taxon>
    </lineage>
</organism>
<dbReference type="AlphaFoldDB" id="A0A7X1I5B5"/>
<feature type="domain" description="DNA polymerase III beta sliding clamp central" evidence="11">
    <location>
        <begin position="128"/>
        <end position="252"/>
    </location>
</feature>
<dbReference type="Pfam" id="PF02768">
    <property type="entry name" value="DNA_pol3_beta_3"/>
    <property type="match status" value="1"/>
</dbReference>
<keyword evidence="7 9" id="KW-0239">DNA-directed DNA polymerase</keyword>
<dbReference type="Pfam" id="PF00712">
    <property type="entry name" value="DNA_pol3_beta"/>
    <property type="match status" value="1"/>
</dbReference>
<dbReference type="RefSeq" id="WP_159662131.1">
    <property type="nucleotide sequence ID" value="NZ_JACMHY010000013.1"/>
</dbReference>
<dbReference type="GO" id="GO:0003887">
    <property type="term" value="F:DNA-directed DNA polymerase activity"/>
    <property type="evidence" value="ECO:0007669"/>
    <property type="project" value="UniProtKB-UniRule"/>
</dbReference>
<dbReference type="PIRSF" id="PIRSF000804">
    <property type="entry name" value="DNA_pol_III_b"/>
    <property type="match status" value="1"/>
</dbReference>
<sequence>MKATIDNEQLAEAAQWALRAIPGNPPAPVLAGMLIEAGDRALTLSGFDYYRSARATEDCEVAEPGKALVPGRVLTDLVRTFPKTRHTTLALEGTDLTLSCGATHITLPTLPLEDYPSLPEVPAPSGTVDSTALAEAGARVAAAASTDETVMVLTGIEFTLTDDQLVLSATDRYHFHLAHVPWQPNPKAANSNGKGKPLNKGKVVVPADVVRDAARILADTGQADLTFTSHQFAVTAPGRVATGRIIEGNLPDYAALFPTEFEAVATTGTEDLATAIKHITPLLGKADPLLLDIADGQITVRAGTDDKGRGRDQVDATLLEGEPLTIAFNPHLLLKTLQQVDGPVVQMRFTTPTKPALLHAPDQADVFRGLIMPIRLTPGSSKNKD</sequence>
<dbReference type="SUPFAM" id="SSF55979">
    <property type="entry name" value="DNA clamp"/>
    <property type="match status" value="3"/>
</dbReference>